<feature type="compositionally biased region" description="Basic and acidic residues" evidence="1">
    <location>
        <begin position="1001"/>
        <end position="1016"/>
    </location>
</feature>
<gene>
    <name evidence="2" type="ORF">BLNAU_18596</name>
</gene>
<proteinExistence type="predicted"/>
<feature type="compositionally biased region" description="Basic and acidic residues" evidence="1">
    <location>
        <begin position="613"/>
        <end position="649"/>
    </location>
</feature>
<feature type="compositionally biased region" description="Pro residues" evidence="1">
    <location>
        <begin position="654"/>
        <end position="672"/>
    </location>
</feature>
<name>A0ABQ9X3Z1_9EUKA</name>
<organism evidence="2 3">
    <name type="scientific">Blattamonas nauphoetae</name>
    <dbReference type="NCBI Taxonomy" id="2049346"/>
    <lineage>
        <taxon>Eukaryota</taxon>
        <taxon>Metamonada</taxon>
        <taxon>Preaxostyla</taxon>
        <taxon>Oxymonadida</taxon>
        <taxon>Blattamonas</taxon>
    </lineage>
</organism>
<comment type="caution">
    <text evidence="2">The sequence shown here is derived from an EMBL/GenBank/DDBJ whole genome shotgun (WGS) entry which is preliminary data.</text>
</comment>
<evidence type="ECO:0000313" key="3">
    <source>
        <dbReference type="Proteomes" id="UP001281761"/>
    </source>
</evidence>
<evidence type="ECO:0000313" key="2">
    <source>
        <dbReference type="EMBL" id="KAK2946491.1"/>
    </source>
</evidence>
<accession>A0ABQ9X3Z1</accession>
<protein>
    <submittedName>
        <fullName evidence="2">Uncharacterized protein</fullName>
    </submittedName>
</protein>
<feature type="compositionally biased region" description="Basic and acidic residues" evidence="1">
    <location>
        <begin position="772"/>
        <end position="810"/>
    </location>
</feature>
<dbReference type="Proteomes" id="UP001281761">
    <property type="component" value="Unassembled WGS sequence"/>
</dbReference>
<sequence>MSAHSKGPTGNQTLPKGYLSTLPPDYQNILIDAQQSSIFINPTSFSSSFKSLEFNHSNSTLGMSRWFYETVSQRILDKMATEGPYANREPVIFQELFGTGKSLFLQFMIHEAQVKNLKSTRILYFPSPGTLFLIYHDGSQPINSWREVVVSRPDVLTQGLNVAVSDLHALILLNDVEQGIDLTTKTHCQIVATLPNRIPAHLSDEALGRFLTKRTHFPHLSGQEFRDLSLLRLSKWGNLTRLPRYLFNLADLVFFSSNDTINSFAQQTFLTIIKRNVTKYWLNQQDTIEINRAIALMYLVAHPELISQIPDLTTITHMQNGSTRESHFAQVADMVQKKNLAKLIVEDRLIVPIPLKQPLDFEKYREHVLMNMLKDLVKTEEDGLKMRPLLATFQPIPFGIPFFDFIRMHALLDHTNGLHHAHSDVGFSHFLVSFSDLCEVGVSSKLEHWYAHRRVDIFGPTFSIAVNEYDTLVGHLRILANLVQNESIQSPTASALIEQLASSQNLQANCIVPPIKTYIVKGGKFAGDCLAPLNYTLTIPPESPHPDVGTPPSNLFVIPNSLETVPTMPIWERKDQFPIYPPEKSIGFVWTPQGPKQEQRVRTKQGAIRPPHAHREDKKNEKGEEHPVEPEPPKMDLFEEPGMLKDEPISQKPTTPPAPKPAEQLPVPPKPPTLKGKAGKTAKQVATEPIPEKLVEPKVETKEEEKKEKKEVKTEEQPKEAPVAAPVERKEETKPVQKAKAKAAPKPKPEPKVTPKQESVNVPTSEPAAAVRQKEAEVVQKGKEEKKEEEKPKVEEKVEEKAILKEEAEIKATQPAKTVPAEVPTPATEVQKGEEEKEKKTEIKTESEPPSNRPRRGGKPVVDGTGDHVEEVAERLTQFEAVLAAVGKKQHTLLTRLRLTMDSLEEKVRSDLRTVAKIESEPQENRKIEQGKEGLSKLKARGYLLLSRIGYAKGNLEDAYFNVLISLQEMEMKENVLWNEELSQQIEVGGEEAVEEEIPDQPEKQKRGDTNTEGGKRQKREKKK</sequence>
<feature type="compositionally biased region" description="Basic and acidic residues" evidence="1">
    <location>
        <begin position="690"/>
        <end position="719"/>
    </location>
</feature>
<reference evidence="2 3" key="1">
    <citation type="journal article" date="2022" name="bioRxiv">
        <title>Genomics of Preaxostyla Flagellates Illuminates Evolutionary Transitions and the Path Towards Mitochondrial Loss.</title>
        <authorList>
            <person name="Novak L.V.F."/>
            <person name="Treitli S.C."/>
            <person name="Pyrih J."/>
            <person name="Halakuc P."/>
            <person name="Pipaliya S.V."/>
            <person name="Vacek V."/>
            <person name="Brzon O."/>
            <person name="Soukal P."/>
            <person name="Eme L."/>
            <person name="Dacks J.B."/>
            <person name="Karnkowska A."/>
            <person name="Elias M."/>
            <person name="Hampl V."/>
        </authorList>
    </citation>
    <scope>NUCLEOTIDE SEQUENCE [LARGE SCALE GENOMIC DNA]</scope>
    <source>
        <strain evidence="2">NAU3</strain>
        <tissue evidence="2">Gut</tissue>
    </source>
</reference>
<evidence type="ECO:0000256" key="1">
    <source>
        <dbReference type="SAM" id="MobiDB-lite"/>
    </source>
</evidence>
<feature type="compositionally biased region" description="Basic and acidic residues" evidence="1">
    <location>
        <begin position="831"/>
        <end position="847"/>
    </location>
</feature>
<feature type="region of interest" description="Disordered" evidence="1">
    <location>
        <begin position="588"/>
        <end position="864"/>
    </location>
</feature>
<dbReference type="EMBL" id="JARBJD010000227">
    <property type="protein sequence ID" value="KAK2946491.1"/>
    <property type="molecule type" value="Genomic_DNA"/>
</dbReference>
<feature type="region of interest" description="Disordered" evidence="1">
    <location>
        <begin position="988"/>
        <end position="1024"/>
    </location>
</feature>
<keyword evidence="3" id="KW-1185">Reference proteome</keyword>
<feature type="compositionally biased region" description="Acidic residues" evidence="1">
    <location>
        <begin position="989"/>
        <end position="1000"/>
    </location>
</feature>